<dbReference type="PROSITE" id="PS50110">
    <property type="entry name" value="RESPONSE_REGULATORY"/>
    <property type="match status" value="1"/>
</dbReference>
<dbReference type="InterPro" id="IPR011006">
    <property type="entry name" value="CheY-like_superfamily"/>
</dbReference>
<name>A0AAU8FE60_9BACT</name>
<evidence type="ECO:0000313" key="3">
    <source>
        <dbReference type="EMBL" id="XCH22777.1"/>
    </source>
</evidence>
<dbReference type="Gene3D" id="3.40.50.2300">
    <property type="match status" value="1"/>
</dbReference>
<sequence length="141" mass="16356">MTNHRLKILLVDDDKVMLFLHDTFLKRSGILCDTVLCYNGREALEYLDMNQGMETTFFVLLDINMPVMNGWEFLRAIDDKPYLPKVLIVMVSSATEESEKARAFTFGQVIDYQQKPLTVETCRRILGSERLRGFFGDIIHE</sequence>
<dbReference type="Pfam" id="PF00072">
    <property type="entry name" value="Response_reg"/>
    <property type="match status" value="1"/>
</dbReference>
<dbReference type="EMBL" id="CP159289">
    <property type="protein sequence ID" value="XCH22777.1"/>
    <property type="molecule type" value="Genomic_DNA"/>
</dbReference>
<gene>
    <name evidence="3" type="ORF">ABV298_20885</name>
</gene>
<dbReference type="SUPFAM" id="SSF52172">
    <property type="entry name" value="CheY-like"/>
    <property type="match status" value="1"/>
</dbReference>
<dbReference type="SMART" id="SM00448">
    <property type="entry name" value="REC"/>
    <property type="match status" value="1"/>
</dbReference>
<reference evidence="3" key="1">
    <citation type="submission" date="2024-06" db="EMBL/GenBank/DDBJ databases">
        <title>Sequencing and assembly of the genome of Dyadobacter sp. strain 676, a symbiont of Cyamopsis tetragonoloba.</title>
        <authorList>
            <person name="Guro P."/>
            <person name="Sazanova A."/>
            <person name="Kuznetsova I."/>
            <person name="Belimov A."/>
            <person name="Safronova V."/>
        </authorList>
    </citation>
    <scope>NUCLEOTIDE SEQUENCE</scope>
    <source>
        <strain evidence="3">676</strain>
    </source>
</reference>
<dbReference type="RefSeq" id="WP_353718104.1">
    <property type="nucleotide sequence ID" value="NZ_CP159289.1"/>
</dbReference>
<keyword evidence="1" id="KW-0597">Phosphoprotein</keyword>
<accession>A0AAU8FE60</accession>
<organism evidence="3">
    <name type="scientific">Dyadobacter sp. 676</name>
    <dbReference type="NCBI Taxonomy" id="3088362"/>
    <lineage>
        <taxon>Bacteria</taxon>
        <taxon>Pseudomonadati</taxon>
        <taxon>Bacteroidota</taxon>
        <taxon>Cytophagia</taxon>
        <taxon>Cytophagales</taxon>
        <taxon>Spirosomataceae</taxon>
        <taxon>Dyadobacter</taxon>
    </lineage>
</organism>
<proteinExistence type="predicted"/>
<dbReference type="GO" id="GO:0000160">
    <property type="term" value="P:phosphorelay signal transduction system"/>
    <property type="evidence" value="ECO:0007669"/>
    <property type="project" value="InterPro"/>
</dbReference>
<feature type="modified residue" description="4-aspartylphosphate" evidence="1">
    <location>
        <position position="62"/>
    </location>
</feature>
<protein>
    <submittedName>
        <fullName evidence="3">Response regulator</fullName>
    </submittedName>
</protein>
<dbReference type="InterPro" id="IPR001789">
    <property type="entry name" value="Sig_transdc_resp-reg_receiver"/>
</dbReference>
<dbReference type="AlphaFoldDB" id="A0AAU8FE60"/>
<evidence type="ECO:0000256" key="1">
    <source>
        <dbReference type="PROSITE-ProRule" id="PRU00169"/>
    </source>
</evidence>
<feature type="domain" description="Response regulatory" evidence="2">
    <location>
        <begin position="7"/>
        <end position="130"/>
    </location>
</feature>
<dbReference type="PANTHER" id="PTHR44520:SF2">
    <property type="entry name" value="RESPONSE REGULATOR RCP1"/>
    <property type="match status" value="1"/>
</dbReference>
<dbReference type="InterPro" id="IPR052893">
    <property type="entry name" value="TCS_response_regulator"/>
</dbReference>
<dbReference type="PANTHER" id="PTHR44520">
    <property type="entry name" value="RESPONSE REGULATOR RCP1-RELATED"/>
    <property type="match status" value="1"/>
</dbReference>
<evidence type="ECO:0000259" key="2">
    <source>
        <dbReference type="PROSITE" id="PS50110"/>
    </source>
</evidence>